<evidence type="ECO:0000256" key="1">
    <source>
        <dbReference type="SAM" id="MobiDB-lite"/>
    </source>
</evidence>
<dbReference type="AlphaFoldDB" id="A0A1Q5TEI3"/>
<reference evidence="2 3" key="1">
    <citation type="submission" date="2016-10" db="EMBL/GenBank/DDBJ databases">
        <title>Genome sequence of the ascomycete fungus Penicillium subrubescens.</title>
        <authorList>
            <person name="De Vries R.P."/>
            <person name="Peng M."/>
            <person name="Dilokpimol A."/>
            <person name="Hilden K."/>
            <person name="Makela M.R."/>
            <person name="Grigoriev I."/>
            <person name="Riley R."/>
            <person name="Granchi Z."/>
        </authorList>
    </citation>
    <scope>NUCLEOTIDE SEQUENCE [LARGE SCALE GENOMIC DNA]</scope>
    <source>
        <strain evidence="2 3">CBS 132785</strain>
    </source>
</reference>
<comment type="caution">
    <text evidence="2">The sequence shown here is derived from an EMBL/GenBank/DDBJ whole genome shotgun (WGS) entry which is preliminary data.</text>
</comment>
<evidence type="ECO:0000313" key="2">
    <source>
        <dbReference type="EMBL" id="OKO98624.1"/>
    </source>
</evidence>
<keyword evidence="3" id="KW-1185">Reference proteome</keyword>
<proteinExistence type="predicted"/>
<protein>
    <submittedName>
        <fullName evidence="2">Uncharacterized protein</fullName>
    </submittedName>
</protein>
<dbReference type="Proteomes" id="UP000186955">
    <property type="component" value="Unassembled WGS sequence"/>
</dbReference>
<organism evidence="2 3">
    <name type="scientific">Penicillium subrubescens</name>
    <dbReference type="NCBI Taxonomy" id="1316194"/>
    <lineage>
        <taxon>Eukaryota</taxon>
        <taxon>Fungi</taxon>
        <taxon>Dikarya</taxon>
        <taxon>Ascomycota</taxon>
        <taxon>Pezizomycotina</taxon>
        <taxon>Eurotiomycetes</taxon>
        <taxon>Eurotiomycetidae</taxon>
        <taxon>Eurotiales</taxon>
        <taxon>Aspergillaceae</taxon>
        <taxon>Penicillium</taxon>
    </lineage>
</organism>
<name>A0A1Q5TEI3_9EURO</name>
<feature type="region of interest" description="Disordered" evidence="1">
    <location>
        <begin position="1"/>
        <end position="24"/>
    </location>
</feature>
<gene>
    <name evidence="2" type="ORF">PENSUB_9064</name>
</gene>
<sequence>MGMGGGSREWREEEGASINQIHQEHTAAVAGEWMCLEVEGQLERSDPPPEK</sequence>
<accession>A0A1Q5TEI3</accession>
<dbReference type="EMBL" id="MNBE01000670">
    <property type="protein sequence ID" value="OKO98624.1"/>
    <property type="molecule type" value="Genomic_DNA"/>
</dbReference>
<evidence type="ECO:0000313" key="3">
    <source>
        <dbReference type="Proteomes" id="UP000186955"/>
    </source>
</evidence>